<feature type="domain" description="PAS" evidence="1">
    <location>
        <begin position="360"/>
        <end position="401"/>
    </location>
</feature>
<dbReference type="KEGG" id="tro:trd_1907"/>
<dbReference type="SUPFAM" id="SSF141868">
    <property type="entry name" value="EAL domain-like"/>
    <property type="match status" value="1"/>
</dbReference>
<feature type="domain" description="GGDEF" evidence="4">
    <location>
        <begin position="516"/>
        <end position="649"/>
    </location>
</feature>
<dbReference type="CDD" id="cd01949">
    <property type="entry name" value="GGDEF"/>
    <property type="match status" value="1"/>
</dbReference>
<dbReference type="InterPro" id="IPR029016">
    <property type="entry name" value="GAF-like_dom_sf"/>
</dbReference>
<dbReference type="PROSITE" id="PS50113">
    <property type="entry name" value="PAC"/>
    <property type="match status" value="1"/>
</dbReference>
<protein>
    <submittedName>
        <fullName evidence="5">Developmental regulator MorA</fullName>
    </submittedName>
</protein>
<reference evidence="5 6" key="1">
    <citation type="journal article" date="2009" name="PLoS ONE">
        <title>Complete genome sequence of the aerobic CO-oxidizing thermophile Thermomicrobium roseum.</title>
        <authorList>
            <person name="Wu D."/>
            <person name="Raymond J."/>
            <person name="Wu M."/>
            <person name="Chatterji S."/>
            <person name="Ren Q."/>
            <person name="Graham J.E."/>
            <person name="Bryant D.A."/>
            <person name="Robb F."/>
            <person name="Colman A."/>
            <person name="Tallon L.J."/>
            <person name="Badger J.H."/>
            <person name="Madupu R."/>
            <person name="Ward N.L."/>
            <person name="Eisen J.A."/>
        </authorList>
    </citation>
    <scope>NUCLEOTIDE SEQUENCE [LARGE SCALE GENOMIC DNA]</scope>
    <source>
        <strain evidence="6">ATCC 27502 / DSM 5159 / P-2</strain>
    </source>
</reference>
<dbReference type="CDD" id="cd00130">
    <property type="entry name" value="PAS"/>
    <property type="match status" value="1"/>
</dbReference>
<dbReference type="InterPro" id="IPR001633">
    <property type="entry name" value="EAL_dom"/>
</dbReference>
<proteinExistence type="predicted"/>
<dbReference type="PANTHER" id="PTHR44757">
    <property type="entry name" value="DIGUANYLATE CYCLASE DGCP"/>
    <property type="match status" value="1"/>
</dbReference>
<dbReference type="SMART" id="SM00086">
    <property type="entry name" value="PAC"/>
    <property type="match status" value="1"/>
</dbReference>
<evidence type="ECO:0000259" key="3">
    <source>
        <dbReference type="PROSITE" id="PS50883"/>
    </source>
</evidence>
<dbReference type="eggNOG" id="COG2203">
    <property type="taxonomic scope" value="Bacteria"/>
</dbReference>
<dbReference type="Pfam" id="PF00990">
    <property type="entry name" value="GGDEF"/>
    <property type="match status" value="1"/>
</dbReference>
<dbReference type="PANTHER" id="PTHR44757:SF2">
    <property type="entry name" value="BIOFILM ARCHITECTURE MAINTENANCE PROTEIN MBAA"/>
    <property type="match status" value="1"/>
</dbReference>
<dbReference type="InterPro" id="IPR000160">
    <property type="entry name" value="GGDEF_dom"/>
</dbReference>
<dbReference type="SMART" id="SM00267">
    <property type="entry name" value="GGDEF"/>
    <property type="match status" value="1"/>
</dbReference>
<dbReference type="SMART" id="SM00052">
    <property type="entry name" value="EAL"/>
    <property type="match status" value="1"/>
</dbReference>
<dbReference type="SMART" id="SM00091">
    <property type="entry name" value="PAS"/>
    <property type="match status" value="1"/>
</dbReference>
<dbReference type="STRING" id="309801.trd_1907"/>
<dbReference type="CDD" id="cd01948">
    <property type="entry name" value="EAL"/>
    <property type="match status" value="1"/>
</dbReference>
<dbReference type="PROSITE" id="PS50883">
    <property type="entry name" value="EAL"/>
    <property type="match status" value="1"/>
</dbReference>
<dbReference type="eggNOG" id="COG5001">
    <property type="taxonomic scope" value="Bacteria"/>
</dbReference>
<dbReference type="InterPro" id="IPR000014">
    <property type="entry name" value="PAS"/>
</dbReference>
<dbReference type="GO" id="GO:0006355">
    <property type="term" value="P:regulation of DNA-templated transcription"/>
    <property type="evidence" value="ECO:0007669"/>
    <property type="project" value="InterPro"/>
</dbReference>
<dbReference type="NCBIfam" id="TIGR00254">
    <property type="entry name" value="GGDEF"/>
    <property type="match status" value="1"/>
</dbReference>
<dbReference type="Proteomes" id="UP000000447">
    <property type="component" value="Chromosome"/>
</dbReference>
<dbReference type="InterPro" id="IPR029787">
    <property type="entry name" value="Nucleotide_cyclase"/>
</dbReference>
<dbReference type="Gene3D" id="3.30.450.20">
    <property type="entry name" value="PAS domain"/>
    <property type="match status" value="1"/>
</dbReference>
<dbReference type="PROSITE" id="PS50112">
    <property type="entry name" value="PAS"/>
    <property type="match status" value="1"/>
</dbReference>
<evidence type="ECO:0000259" key="4">
    <source>
        <dbReference type="PROSITE" id="PS50887"/>
    </source>
</evidence>
<keyword evidence="6" id="KW-1185">Reference proteome</keyword>
<evidence type="ECO:0000259" key="2">
    <source>
        <dbReference type="PROSITE" id="PS50113"/>
    </source>
</evidence>
<dbReference type="InterPro" id="IPR043128">
    <property type="entry name" value="Rev_trsase/Diguanyl_cyclase"/>
</dbReference>
<dbReference type="InterPro" id="IPR000700">
    <property type="entry name" value="PAS-assoc_C"/>
</dbReference>
<evidence type="ECO:0000313" key="6">
    <source>
        <dbReference type="Proteomes" id="UP000000447"/>
    </source>
</evidence>
<dbReference type="AlphaFoldDB" id="B9L207"/>
<name>B9L207_THERP</name>
<dbReference type="OrthoDB" id="158981at2"/>
<dbReference type="NCBIfam" id="TIGR00229">
    <property type="entry name" value="sensory_box"/>
    <property type="match status" value="1"/>
</dbReference>
<organism evidence="5 6">
    <name type="scientific">Thermomicrobium roseum (strain ATCC 27502 / DSM 5159 / P-2)</name>
    <dbReference type="NCBI Taxonomy" id="309801"/>
    <lineage>
        <taxon>Bacteria</taxon>
        <taxon>Pseudomonadati</taxon>
        <taxon>Thermomicrobiota</taxon>
        <taxon>Thermomicrobia</taxon>
        <taxon>Thermomicrobiales</taxon>
        <taxon>Thermomicrobiaceae</taxon>
        <taxon>Thermomicrobium</taxon>
    </lineage>
</organism>
<dbReference type="InterPro" id="IPR052155">
    <property type="entry name" value="Biofilm_reg_signaling"/>
</dbReference>
<dbReference type="Gene3D" id="3.20.20.450">
    <property type="entry name" value="EAL domain"/>
    <property type="match status" value="1"/>
</dbReference>
<feature type="domain" description="EAL" evidence="3">
    <location>
        <begin position="658"/>
        <end position="897"/>
    </location>
</feature>
<evidence type="ECO:0000259" key="1">
    <source>
        <dbReference type="PROSITE" id="PS50112"/>
    </source>
</evidence>
<dbReference type="FunFam" id="3.30.70.270:FF:000001">
    <property type="entry name" value="Diguanylate cyclase domain protein"/>
    <property type="match status" value="1"/>
</dbReference>
<dbReference type="SUPFAM" id="SSF55785">
    <property type="entry name" value="PYP-like sensor domain (PAS domain)"/>
    <property type="match status" value="1"/>
</dbReference>
<dbReference type="RefSeq" id="WP_015922849.1">
    <property type="nucleotide sequence ID" value="NC_011959.1"/>
</dbReference>
<dbReference type="Gene3D" id="3.30.70.270">
    <property type="match status" value="1"/>
</dbReference>
<dbReference type="Pfam" id="PF13185">
    <property type="entry name" value="GAF_2"/>
    <property type="match status" value="1"/>
</dbReference>
<dbReference type="Gene3D" id="3.30.450.40">
    <property type="match status" value="2"/>
</dbReference>
<accession>B9L207</accession>
<dbReference type="Pfam" id="PF00563">
    <property type="entry name" value="EAL"/>
    <property type="match status" value="1"/>
</dbReference>
<dbReference type="GO" id="GO:0003824">
    <property type="term" value="F:catalytic activity"/>
    <property type="evidence" value="ECO:0007669"/>
    <property type="project" value="UniProtKB-ARBA"/>
</dbReference>
<dbReference type="Pfam" id="PF00989">
    <property type="entry name" value="PAS"/>
    <property type="match status" value="1"/>
</dbReference>
<dbReference type="SUPFAM" id="SSF55073">
    <property type="entry name" value="Nucleotide cyclase"/>
    <property type="match status" value="1"/>
</dbReference>
<dbReference type="InterPro" id="IPR013767">
    <property type="entry name" value="PAS_fold"/>
</dbReference>
<dbReference type="EMBL" id="CP001275">
    <property type="protein sequence ID" value="ACM05653.1"/>
    <property type="molecule type" value="Genomic_DNA"/>
</dbReference>
<dbReference type="PROSITE" id="PS50887">
    <property type="entry name" value="GGDEF"/>
    <property type="match status" value="1"/>
</dbReference>
<dbReference type="SUPFAM" id="SSF55781">
    <property type="entry name" value="GAF domain-like"/>
    <property type="match status" value="2"/>
</dbReference>
<gene>
    <name evidence="5" type="ordered locus">trd_1907</name>
</gene>
<dbReference type="InterPro" id="IPR003018">
    <property type="entry name" value="GAF"/>
</dbReference>
<dbReference type="InterPro" id="IPR001610">
    <property type="entry name" value="PAC"/>
</dbReference>
<sequence length="897" mass="99295">MAKSADPPARVSSATEAVLPETARLATLARAMLLLNRESDVRRALAEALPLFYETFAAAAAWVTMRVGERFELVAATGLPPALEAGDRQELRWSPCRCQRMALAGELTETATVLACERLARLREQPGDHRGTGELTWHLSIPLRLPSGPILGVLNLAYRSLPHLAPSDKAVLDLVGELLAATIERTQLAAELARLRSDEQVQATHLAQQLIGLSSVVEVADALFAALEPVLEPDAISLLTVDPSGQFLVLRAAHGWAVDWIGRLWLPLEPPTHNGPAWALHTGHPFTVQLDQPDWPFHIPTPVQQAGVRLSAFLPLYATRQPIGVIVANYWTVRPVSEEQLRFATLLCEIVAVGLMRALDHERTERLISELPIGVFQLDAHGRILRANRALATLLGWERPDELEGQLLSEAFADRSEAQRWLHQLGGDGILAGTEFRWRRRDNRLIWVRVSARADHSPAGQSLVIEGTVEDISERKSVEERLAYLARHDTLTGIANRHALLETLQERLARAVRSGRSGALLLLDLDHFKEVNDRLGHAAGDAVLRAVANRLIGTLRSDDLVARVGGDEFAALLHPVTREGAECVGRRLLDVIGQIMVPLPDRVIRLRASCGIALFPEHGTTVEELLIAADRALYQAKYRGRDRLEVYEPAIAEPEQPRTAHLSIVQSALANGNLLLFAQPILDLRRERIAAYELLIRLREGERVLEPGMFFPVTEGLGIVPQFDLWVLERACELNLTSRGRIHLNVSARTLREARHFAVLRDLLERCPFAPRQLVLEVTETTALIDFVQAHEHLQRLRERGCRIALDDFGVGYSSLYQLRHLPIDFIKIDGMFIVDLAENPVNQSIVRAIVALARAVGAETIAGWVESAETLALLRELGVDHAQGFAIGRPEPLALP</sequence>
<dbReference type="InterPro" id="IPR035919">
    <property type="entry name" value="EAL_sf"/>
</dbReference>
<dbReference type="HOGENOM" id="CLU_000445_70_34_0"/>
<feature type="domain" description="PAC" evidence="2">
    <location>
        <begin position="432"/>
        <end position="484"/>
    </location>
</feature>
<evidence type="ECO:0000313" key="5">
    <source>
        <dbReference type="EMBL" id="ACM05653.1"/>
    </source>
</evidence>
<dbReference type="InterPro" id="IPR035965">
    <property type="entry name" value="PAS-like_dom_sf"/>
</dbReference>